<protein>
    <submittedName>
        <fullName evidence="2">Transposase</fullName>
    </submittedName>
</protein>
<accession>A0A0K0CTW4</accession>
<sequence>MLTTKILKAGIDPHLFNHIRPIQALSCSNEWMFIDELVLTRTLTPLTPLLSHIPRNSSSPVSQTALNEWRRLVSSRPMTSYLIILACIIKTSIKDSVAGVCVL</sequence>
<dbReference type="Proteomes" id="UP000035642">
    <property type="component" value="Unassembled WGS sequence"/>
</dbReference>
<reference evidence="2" key="2">
    <citation type="submission" date="2017-02" db="UniProtKB">
        <authorList>
            <consortium name="WormBaseParasite"/>
        </authorList>
    </citation>
    <scope>IDENTIFICATION</scope>
</reference>
<reference evidence="1" key="1">
    <citation type="submission" date="2012-09" db="EMBL/GenBank/DDBJ databases">
        <authorList>
            <person name="Martin A.A."/>
        </authorList>
    </citation>
    <scope>NUCLEOTIDE SEQUENCE</scope>
</reference>
<name>A0A0K0CTW4_ANGCA</name>
<evidence type="ECO:0000313" key="1">
    <source>
        <dbReference type="Proteomes" id="UP000035642"/>
    </source>
</evidence>
<dbReference type="AlphaFoldDB" id="A0A0K0CTW4"/>
<dbReference type="WBParaSite" id="ACAC_0000056901-mRNA-1">
    <property type="protein sequence ID" value="ACAC_0000056901-mRNA-1"/>
    <property type="gene ID" value="ACAC_0000056901"/>
</dbReference>
<keyword evidence="1" id="KW-1185">Reference proteome</keyword>
<evidence type="ECO:0000313" key="2">
    <source>
        <dbReference type="WBParaSite" id="ACAC_0000056901-mRNA-1"/>
    </source>
</evidence>
<organism evidence="1 2">
    <name type="scientific">Angiostrongylus cantonensis</name>
    <name type="common">Rat lungworm</name>
    <dbReference type="NCBI Taxonomy" id="6313"/>
    <lineage>
        <taxon>Eukaryota</taxon>
        <taxon>Metazoa</taxon>
        <taxon>Ecdysozoa</taxon>
        <taxon>Nematoda</taxon>
        <taxon>Chromadorea</taxon>
        <taxon>Rhabditida</taxon>
        <taxon>Rhabditina</taxon>
        <taxon>Rhabditomorpha</taxon>
        <taxon>Strongyloidea</taxon>
        <taxon>Metastrongylidae</taxon>
        <taxon>Angiostrongylus</taxon>
    </lineage>
</organism>
<proteinExistence type="predicted"/>